<feature type="transmembrane region" description="Helical" evidence="7">
    <location>
        <begin position="137"/>
        <end position="161"/>
    </location>
</feature>
<dbReference type="InterPro" id="IPR010656">
    <property type="entry name" value="DctM"/>
</dbReference>
<dbReference type="PIRSF" id="PIRSF006066">
    <property type="entry name" value="HI0050"/>
    <property type="match status" value="1"/>
</dbReference>
<dbReference type="PANTHER" id="PTHR33362:SF5">
    <property type="entry name" value="C4-DICARBOXYLATE TRAP TRANSPORTER LARGE PERMEASE PROTEIN DCTM"/>
    <property type="match status" value="1"/>
</dbReference>
<comment type="function">
    <text evidence="7">Part of the tripartite ATP-independent periplasmic (TRAP) transport system.</text>
</comment>
<protein>
    <recommendedName>
        <fullName evidence="7">TRAP transporter large permease protein</fullName>
    </recommendedName>
</protein>
<keyword evidence="6 7" id="KW-0472">Membrane</keyword>
<reference evidence="9 10" key="1">
    <citation type="journal article" date="2013" name="Int. J. Syst. Evol. Microbiol.">
        <title>Celerinatantimonas yamalensis sp. nov., a cold-adapted diazotrophic bacterium from a cold permafrost brine.</title>
        <authorList>
            <person name="Shcherbakova V."/>
            <person name="Chuvilskaya N."/>
            <person name="Rivkina E."/>
            <person name="Demidov N."/>
            <person name="Uchaeva V."/>
            <person name="Suetin S."/>
            <person name="Suzina N."/>
            <person name="Gilichinsky D."/>
        </authorList>
    </citation>
    <scope>NUCLEOTIDE SEQUENCE [LARGE SCALE GENOMIC DNA]</scope>
    <source>
        <strain evidence="9 10">C7</strain>
    </source>
</reference>
<keyword evidence="3 7" id="KW-0997">Cell inner membrane</keyword>
<keyword evidence="10" id="KW-1185">Reference proteome</keyword>
<evidence type="ECO:0000256" key="3">
    <source>
        <dbReference type="ARBA" id="ARBA00022519"/>
    </source>
</evidence>
<gene>
    <name evidence="9" type="ORF">ABUE30_10935</name>
</gene>
<comment type="caution">
    <text evidence="7">Lacks conserved residue(s) required for the propagation of feature annotation.</text>
</comment>
<feature type="transmembrane region" description="Helical" evidence="7">
    <location>
        <begin position="322"/>
        <end position="351"/>
    </location>
</feature>
<dbReference type="Proteomes" id="UP001629953">
    <property type="component" value="Unassembled WGS sequence"/>
</dbReference>
<evidence type="ECO:0000256" key="2">
    <source>
        <dbReference type="ARBA" id="ARBA00022475"/>
    </source>
</evidence>
<organism evidence="9 10">
    <name type="scientific">Celerinatantimonas yamalensis</name>
    <dbReference type="NCBI Taxonomy" id="559956"/>
    <lineage>
        <taxon>Bacteria</taxon>
        <taxon>Pseudomonadati</taxon>
        <taxon>Pseudomonadota</taxon>
        <taxon>Gammaproteobacteria</taxon>
        <taxon>Celerinatantimonadaceae</taxon>
        <taxon>Celerinatantimonas</taxon>
    </lineage>
</organism>
<feature type="domain" description="TRAP C4-dicarboxylate transport system permease DctM subunit" evidence="8">
    <location>
        <begin position="9"/>
        <end position="423"/>
    </location>
</feature>
<feature type="transmembrane region" description="Helical" evidence="7">
    <location>
        <begin position="407"/>
        <end position="428"/>
    </location>
</feature>
<evidence type="ECO:0000259" key="8">
    <source>
        <dbReference type="Pfam" id="PF06808"/>
    </source>
</evidence>
<dbReference type="EMBL" id="JBEQCT010000004">
    <property type="protein sequence ID" value="MFM2485567.1"/>
    <property type="molecule type" value="Genomic_DNA"/>
</dbReference>
<dbReference type="NCBIfam" id="TIGR00786">
    <property type="entry name" value="dctM"/>
    <property type="match status" value="1"/>
</dbReference>
<comment type="similarity">
    <text evidence="7">Belongs to the TRAP transporter large permease family.</text>
</comment>
<evidence type="ECO:0000256" key="7">
    <source>
        <dbReference type="RuleBase" id="RU369079"/>
    </source>
</evidence>
<feature type="transmembrane region" description="Helical" evidence="7">
    <location>
        <begin position="363"/>
        <end position="387"/>
    </location>
</feature>
<keyword evidence="5 7" id="KW-1133">Transmembrane helix</keyword>
<dbReference type="RefSeq" id="WP_408623803.1">
    <property type="nucleotide sequence ID" value="NZ_JBEQCT010000004.1"/>
</dbReference>
<dbReference type="Pfam" id="PF06808">
    <property type="entry name" value="DctM"/>
    <property type="match status" value="1"/>
</dbReference>
<feature type="transmembrane region" description="Helical" evidence="7">
    <location>
        <begin position="6"/>
        <end position="32"/>
    </location>
</feature>
<comment type="subunit">
    <text evidence="7">The complex comprises the extracytoplasmic solute receptor protein and the two transmembrane proteins.</text>
</comment>
<proteinExistence type="inferred from homology"/>
<keyword evidence="7" id="KW-0813">Transport</keyword>
<comment type="caution">
    <text evidence="9">The sequence shown here is derived from an EMBL/GenBank/DDBJ whole genome shotgun (WGS) entry which is preliminary data.</text>
</comment>
<evidence type="ECO:0000256" key="4">
    <source>
        <dbReference type="ARBA" id="ARBA00022692"/>
    </source>
</evidence>
<dbReference type="PANTHER" id="PTHR33362">
    <property type="entry name" value="SIALIC ACID TRAP TRANSPORTER PERMEASE PROTEIN SIAT-RELATED"/>
    <property type="match status" value="1"/>
</dbReference>
<evidence type="ECO:0000256" key="5">
    <source>
        <dbReference type="ARBA" id="ARBA00022989"/>
    </source>
</evidence>
<comment type="subcellular location">
    <subcellularLocation>
        <location evidence="1 7">Cell inner membrane</location>
        <topology evidence="1 7">Multi-pass membrane protein</topology>
    </subcellularLocation>
</comment>
<feature type="transmembrane region" description="Helical" evidence="7">
    <location>
        <begin position="92"/>
        <end position="125"/>
    </location>
</feature>
<feature type="transmembrane region" description="Helical" evidence="7">
    <location>
        <begin position="219"/>
        <end position="241"/>
    </location>
</feature>
<evidence type="ECO:0000256" key="6">
    <source>
        <dbReference type="ARBA" id="ARBA00023136"/>
    </source>
</evidence>
<keyword evidence="4 7" id="KW-0812">Transmembrane</keyword>
<evidence type="ECO:0000313" key="10">
    <source>
        <dbReference type="Proteomes" id="UP001629953"/>
    </source>
</evidence>
<accession>A0ABW9G7B4</accession>
<feature type="transmembrane region" description="Helical" evidence="7">
    <location>
        <begin position="283"/>
        <end position="302"/>
    </location>
</feature>
<keyword evidence="2" id="KW-1003">Cell membrane</keyword>
<dbReference type="InterPro" id="IPR004681">
    <property type="entry name" value="TRAP_DctM"/>
</dbReference>
<feature type="transmembrane region" description="Helical" evidence="7">
    <location>
        <begin position="53"/>
        <end position="72"/>
    </location>
</feature>
<evidence type="ECO:0000256" key="1">
    <source>
        <dbReference type="ARBA" id="ARBA00004429"/>
    </source>
</evidence>
<name>A0ABW9G7B4_9GAMM</name>
<evidence type="ECO:0000313" key="9">
    <source>
        <dbReference type="EMBL" id="MFM2485567.1"/>
    </source>
</evidence>
<feature type="transmembrane region" description="Helical" evidence="7">
    <location>
        <begin position="173"/>
        <end position="198"/>
    </location>
</feature>
<sequence length="434" mass="46615">MSFTLMSLTLAILLILGLPIAISLLLSGMIGYMLVIGINPGIDALAQTAYSDLNSFVIIAIPLYIFMGQLMLKGEAGKDLFDLAHRLTYKLPGGLAIAATIASTIFAAISGSSTATAATIGSISIPEMRRRGYPRRLSAGCVAVSGTLGILIPPSISFILYSLVTSTSINKLFLAGIIPGLLLAGLFMLYSVYAMYMYTDRETNRKSMTTSGEAPLPQINIEMIGSLLIIPVVLGGIYSGWFTPTEAAGVGVLYALIWTAGLKRTLSWPQFMAATTASVQTSAMILMLIAGASVFGNTLSLLQIPQDVAQWMTHLQMNTWQFLIVINILYLILGMFMDAAAAILVTVPILLPALQTMHIDLIWFGVILVINMEIGAVTPPVGMNLFVVKAICPDYTLTDVLVGALPYALMGLFGLVLIMIFPDIALWLPHWSTH</sequence>